<reference evidence="3 4" key="1">
    <citation type="submission" date="2015-11" db="EMBL/GenBank/DDBJ databases">
        <title>Exploring the genomic traits of fungus-feeding bacterial genus Collimonas.</title>
        <authorList>
            <person name="Song C."/>
            <person name="Schmidt R."/>
            <person name="de Jager V."/>
            <person name="Krzyzanowska D."/>
            <person name="Jongedijk E."/>
            <person name="Cankar K."/>
            <person name="Beekwilder J."/>
            <person name="van Veen A."/>
            <person name="de Boer W."/>
            <person name="van Veen J.A."/>
            <person name="Garbeva P."/>
        </authorList>
    </citation>
    <scope>NUCLEOTIDE SEQUENCE [LARGE SCALE GENOMIC DNA]</scope>
    <source>
        <strain evidence="3 4">Ter282</strain>
    </source>
</reference>
<dbReference type="Proteomes" id="UP000071778">
    <property type="component" value="Chromosome"/>
</dbReference>
<dbReference type="PROSITE" id="PS51257">
    <property type="entry name" value="PROKAR_LIPOPROTEIN"/>
    <property type="match status" value="1"/>
</dbReference>
<feature type="chain" id="PRO_5007278057" description="Lipoprotein" evidence="2">
    <location>
        <begin position="28"/>
        <end position="73"/>
    </location>
</feature>
<name>A0A127QPR5_9BURK</name>
<gene>
    <name evidence="3" type="ORF">CAter282_4314</name>
</gene>
<feature type="signal peptide" evidence="2">
    <location>
        <begin position="1"/>
        <end position="27"/>
    </location>
</feature>
<dbReference type="EMBL" id="CP013235">
    <property type="protein sequence ID" value="AMP11974.1"/>
    <property type="molecule type" value="Genomic_DNA"/>
</dbReference>
<evidence type="ECO:0000313" key="3">
    <source>
        <dbReference type="EMBL" id="AMP11974.1"/>
    </source>
</evidence>
<feature type="compositionally biased region" description="Basic residues" evidence="1">
    <location>
        <begin position="31"/>
        <end position="54"/>
    </location>
</feature>
<dbReference type="OrthoDB" id="8785634at2"/>
<evidence type="ECO:0008006" key="5">
    <source>
        <dbReference type="Google" id="ProtNLM"/>
    </source>
</evidence>
<protein>
    <recommendedName>
        <fullName evidence="5">Lipoprotein</fullName>
    </recommendedName>
</protein>
<dbReference type="AlphaFoldDB" id="A0A127QPR5"/>
<evidence type="ECO:0000256" key="2">
    <source>
        <dbReference type="SAM" id="SignalP"/>
    </source>
</evidence>
<feature type="compositionally biased region" description="Basic residues" evidence="1">
    <location>
        <begin position="63"/>
        <end position="73"/>
    </location>
</feature>
<accession>A0A127QPR5</accession>
<dbReference type="RefSeq" id="WP_061537461.1">
    <property type="nucleotide sequence ID" value="NZ_CP013233.1"/>
</dbReference>
<organism evidence="3 4">
    <name type="scientific">Collimonas arenae</name>
    <dbReference type="NCBI Taxonomy" id="279058"/>
    <lineage>
        <taxon>Bacteria</taxon>
        <taxon>Pseudomonadati</taxon>
        <taxon>Pseudomonadota</taxon>
        <taxon>Betaproteobacteria</taxon>
        <taxon>Burkholderiales</taxon>
        <taxon>Oxalobacteraceae</taxon>
        <taxon>Collimonas</taxon>
    </lineage>
</organism>
<keyword evidence="2" id="KW-0732">Signal</keyword>
<evidence type="ECO:0000256" key="1">
    <source>
        <dbReference type="SAM" id="MobiDB-lite"/>
    </source>
</evidence>
<evidence type="ECO:0000313" key="4">
    <source>
        <dbReference type="Proteomes" id="UP000071778"/>
    </source>
</evidence>
<sequence>MFKINKTIVAILVTGASVLAAACPAEASTKGMHRVGGHGPHGKGSHYVKSHHNNGMHIVGGHGPHHKGGHMVK</sequence>
<feature type="region of interest" description="Disordered" evidence="1">
    <location>
        <begin position="30"/>
        <end position="73"/>
    </location>
</feature>
<proteinExistence type="predicted"/>
<keyword evidence="4" id="KW-1185">Reference proteome</keyword>
<dbReference type="PATRIC" id="fig|279058.17.peg.4647"/>